<dbReference type="CDD" id="cd02440">
    <property type="entry name" value="AdoMet_MTases"/>
    <property type="match status" value="1"/>
</dbReference>
<reference evidence="1 2" key="1">
    <citation type="journal article" date="2015" name="Nature">
        <title>rRNA introns, odd ribosomes, and small enigmatic genomes across a large radiation of phyla.</title>
        <authorList>
            <person name="Brown C.T."/>
            <person name="Hug L.A."/>
            <person name="Thomas B.C."/>
            <person name="Sharon I."/>
            <person name="Castelle C.J."/>
            <person name="Singh A."/>
            <person name="Wilkins M.J."/>
            <person name="Williams K.H."/>
            <person name="Banfield J.F."/>
        </authorList>
    </citation>
    <scope>NUCLEOTIDE SEQUENCE [LARGE SCALE GENOMIC DNA]</scope>
</reference>
<dbReference type="Pfam" id="PF02353">
    <property type="entry name" value="CMAS"/>
    <property type="match status" value="1"/>
</dbReference>
<evidence type="ECO:0000313" key="2">
    <source>
        <dbReference type="Proteomes" id="UP000034793"/>
    </source>
</evidence>
<gene>
    <name evidence="1" type="ORF">UT61_C0014G0001</name>
</gene>
<dbReference type="Gene3D" id="3.40.50.150">
    <property type="entry name" value="Vaccinia Virus protein VP39"/>
    <property type="match status" value="1"/>
</dbReference>
<dbReference type="EMBL" id="LBXL01000014">
    <property type="protein sequence ID" value="KKR30064.1"/>
    <property type="molecule type" value="Genomic_DNA"/>
</dbReference>
<dbReference type="InterPro" id="IPR029063">
    <property type="entry name" value="SAM-dependent_MTases_sf"/>
</dbReference>
<organism evidence="1 2">
    <name type="scientific">Candidatus Woesebacteria bacterium GW2011_GWA1_39_8</name>
    <dbReference type="NCBI Taxonomy" id="1618552"/>
    <lineage>
        <taxon>Bacteria</taxon>
        <taxon>Candidatus Woeseibacteriota</taxon>
    </lineage>
</organism>
<sequence length="284" mass="32395">MDYKEEITDYYDSSQRFYRIFVYNNETLGMHLGFWDKNTKDRQQAVLNENQAIIDLAKVRRGQKVLDAGCGVGGTAIYIAKKTAAFVVGITLSQKQVYLAKKNAKRHKVDKLTQFFCQDYSKTNFDNNTFDVVYGIESICHAYPKSKFLEEAYRILKPRGKLVIADGYTSRLPKTIKEKEIIKKFTWAFALKEIIPKAEMTSAISDTGFVNVKETGKTNSILPSVNYFSYAGVTLFPMVKILSFLPIKLLKTVYRNNVAAVSLYEGIKKGLAAYYLHYAEKPRV</sequence>
<proteinExistence type="predicted"/>
<dbReference type="PANTHER" id="PTHR44742:SF2">
    <property type="entry name" value="24-METHYLENESTEROL C-METHYLTRANSFERASE 2"/>
    <property type="match status" value="1"/>
</dbReference>
<dbReference type="GO" id="GO:0008168">
    <property type="term" value="F:methyltransferase activity"/>
    <property type="evidence" value="ECO:0007669"/>
    <property type="project" value="UniProtKB-KW"/>
</dbReference>
<dbReference type="SUPFAM" id="SSF53335">
    <property type="entry name" value="S-adenosyl-L-methionine-dependent methyltransferases"/>
    <property type="match status" value="1"/>
</dbReference>
<dbReference type="GO" id="GO:0032259">
    <property type="term" value="P:methylation"/>
    <property type="evidence" value="ECO:0007669"/>
    <property type="project" value="UniProtKB-KW"/>
</dbReference>
<keyword evidence="1" id="KW-0489">Methyltransferase</keyword>
<keyword evidence="1" id="KW-0808">Transferase</keyword>
<dbReference type="AlphaFoldDB" id="A0A0G0PPH2"/>
<accession>A0A0G0PPH2</accession>
<comment type="caution">
    <text evidence="1">The sequence shown here is derived from an EMBL/GenBank/DDBJ whole genome shotgun (WGS) entry which is preliminary data.</text>
</comment>
<name>A0A0G0PPH2_9BACT</name>
<dbReference type="Proteomes" id="UP000034793">
    <property type="component" value="Unassembled WGS sequence"/>
</dbReference>
<dbReference type="PANTHER" id="PTHR44742">
    <property type="match status" value="1"/>
</dbReference>
<evidence type="ECO:0000313" key="1">
    <source>
        <dbReference type="EMBL" id="KKR30064.1"/>
    </source>
</evidence>
<protein>
    <submittedName>
        <fullName evidence="1">Methyltransferase, UbiE/COQ5 family</fullName>
    </submittedName>
</protein>